<dbReference type="RefSeq" id="WP_312748952.1">
    <property type="nucleotide sequence ID" value="NZ_CP116968.1"/>
</dbReference>
<dbReference type="KEGG" id="nneo:PQG83_09945"/>
<accession>A0AA96GRN5</accession>
<keyword evidence="2" id="KW-1185">Reference proteome</keyword>
<reference evidence="1 2" key="1">
    <citation type="submission" date="2023-01" db="EMBL/GenBank/DDBJ databases">
        <title>Cultivation and genomic characterization of new, ubiquitous marine nitrite-oxidizing bacteria from the Nitrospirales.</title>
        <authorList>
            <person name="Mueller A.J."/>
            <person name="Daebeler A."/>
            <person name="Herbold C.W."/>
            <person name="Kirkegaard R.H."/>
            <person name="Daims H."/>
        </authorList>
    </citation>
    <scope>NUCLEOTIDE SEQUENCE [LARGE SCALE GENOMIC DNA]</scope>
    <source>
        <strain evidence="1 2">DK</strain>
    </source>
</reference>
<organism evidence="1 2">
    <name type="scientific">Candidatus Nitrospira neomarina</name>
    <dbReference type="NCBI Taxonomy" id="3020899"/>
    <lineage>
        <taxon>Bacteria</taxon>
        <taxon>Pseudomonadati</taxon>
        <taxon>Nitrospirota</taxon>
        <taxon>Nitrospiria</taxon>
        <taxon>Nitrospirales</taxon>
        <taxon>Nitrospiraceae</taxon>
        <taxon>Nitrospira</taxon>
    </lineage>
</organism>
<proteinExistence type="predicted"/>
<dbReference type="AlphaFoldDB" id="A0AA96GRN5"/>
<dbReference type="EMBL" id="CP116968">
    <property type="protein sequence ID" value="WNM64053.1"/>
    <property type="molecule type" value="Genomic_DNA"/>
</dbReference>
<name>A0AA96GRN5_9BACT</name>
<gene>
    <name evidence="1" type="ORF">PQG83_09945</name>
</gene>
<protein>
    <submittedName>
        <fullName evidence="1">Uncharacterized protein</fullName>
    </submittedName>
</protein>
<evidence type="ECO:0000313" key="2">
    <source>
        <dbReference type="Proteomes" id="UP001302494"/>
    </source>
</evidence>
<dbReference type="Proteomes" id="UP001302494">
    <property type="component" value="Chromosome"/>
</dbReference>
<evidence type="ECO:0000313" key="1">
    <source>
        <dbReference type="EMBL" id="WNM64053.1"/>
    </source>
</evidence>
<sequence length="85" mass="8964">MSVLIGFAKLAGRSFSIDGGTGNADMGVECVPCISLEVVLGPRGLLDIRVPRGSAARMIIPDSGFLLTASRDGQRDHPRSAFLCF</sequence>